<evidence type="ECO:0000256" key="6">
    <source>
        <dbReference type="ARBA" id="ARBA00022833"/>
    </source>
</evidence>
<dbReference type="GO" id="GO:0008270">
    <property type="term" value="F:zinc ion binding"/>
    <property type="evidence" value="ECO:0007669"/>
    <property type="project" value="TreeGrafter"/>
</dbReference>
<dbReference type="Pfam" id="PF02492">
    <property type="entry name" value="cobW"/>
    <property type="match status" value="1"/>
</dbReference>
<keyword evidence="3" id="KW-0479">Metal-binding</keyword>
<dbReference type="GO" id="GO:0003924">
    <property type="term" value="F:GTPase activity"/>
    <property type="evidence" value="ECO:0007669"/>
    <property type="project" value="InterPro"/>
</dbReference>
<keyword evidence="9" id="KW-1185">Reference proteome</keyword>
<keyword evidence="4" id="KW-0547">Nucleotide-binding</keyword>
<evidence type="ECO:0000313" key="9">
    <source>
        <dbReference type="Proteomes" id="UP000192980"/>
    </source>
</evidence>
<dbReference type="PIRSF" id="PIRSF005624">
    <property type="entry name" value="Ni-bind_GTPase"/>
    <property type="match status" value="1"/>
</dbReference>
<proteinExistence type="inferred from homology"/>
<dbReference type="InterPro" id="IPR004392">
    <property type="entry name" value="Hyd_mat_HypB"/>
</dbReference>
<organism evidence="8 9">
    <name type="scientific">Sphingobacterium psychroaquaticum</name>
    <dbReference type="NCBI Taxonomy" id="561061"/>
    <lineage>
        <taxon>Bacteria</taxon>
        <taxon>Pseudomonadati</taxon>
        <taxon>Bacteroidota</taxon>
        <taxon>Sphingobacteriia</taxon>
        <taxon>Sphingobacteriales</taxon>
        <taxon>Sphingobacteriaceae</taxon>
        <taxon>Sphingobacterium</taxon>
    </lineage>
</organism>
<accession>A0A1X7KF32</accession>
<dbReference type="PANTHER" id="PTHR30134">
    <property type="entry name" value="HYDROGENASE PROTEIN ASSEMBLY PROTEIN, NICKEL CHAPERONE"/>
    <property type="match status" value="1"/>
</dbReference>
<keyword evidence="2" id="KW-0533">Nickel</keyword>
<dbReference type="RefSeq" id="WP_085473483.1">
    <property type="nucleotide sequence ID" value="NZ_CP038029.1"/>
</dbReference>
<gene>
    <name evidence="8" type="ORF">SAMN05660862_2746</name>
</gene>
<keyword evidence="5" id="KW-0378">Hydrolase</keyword>
<name>A0A1X7KF32_9SPHI</name>
<sequence length="242" mass="26452">MSVNPANPKSAGNRVGSVQCDNTTLHLLKANDYVAQAIRTRLKDVCVINVCSSPGSGKTTLMQETGKRLAKDLNISILVGDPETERDAVRMREVGINALQIVTGGMCHIEAQMILQALDHIDLTGTDLLFIENVGNLLCPSAFDLGEDYRVTLLATTEGDDKPKKYPRMFLTSELMLVSKADLLPYVPFSVDAVSKDAWEVNPNLEVMTISTLNGEGLDAWCDWLKAKVQAKKEAANQTTEK</sequence>
<dbReference type="NCBIfam" id="TIGR00073">
    <property type="entry name" value="hypB"/>
    <property type="match status" value="1"/>
</dbReference>
<reference evidence="8 9" key="1">
    <citation type="submission" date="2017-04" db="EMBL/GenBank/DDBJ databases">
        <authorList>
            <person name="Afonso C.L."/>
            <person name="Miller P.J."/>
            <person name="Scott M.A."/>
            <person name="Spackman E."/>
            <person name="Goraichik I."/>
            <person name="Dimitrov K.M."/>
            <person name="Suarez D.L."/>
            <person name="Swayne D.E."/>
        </authorList>
    </citation>
    <scope>NUCLEOTIDE SEQUENCE [LARGE SCALE GENOMIC DNA]</scope>
    <source>
        <strain evidence="8 9">DSM 22418</strain>
    </source>
</reference>
<dbReference type="EMBL" id="FXAU01000005">
    <property type="protein sequence ID" value="SMG39138.1"/>
    <property type="molecule type" value="Genomic_DNA"/>
</dbReference>
<dbReference type="Gene3D" id="3.40.50.300">
    <property type="entry name" value="P-loop containing nucleotide triphosphate hydrolases"/>
    <property type="match status" value="1"/>
</dbReference>
<dbReference type="AlphaFoldDB" id="A0A1X7KF32"/>
<dbReference type="SUPFAM" id="SSF52540">
    <property type="entry name" value="P-loop containing nucleoside triphosphate hydrolases"/>
    <property type="match status" value="1"/>
</dbReference>
<dbReference type="PANTHER" id="PTHR30134:SF2">
    <property type="entry name" value="HYDROGENASE MATURATION FACTOR HYPB"/>
    <property type="match status" value="1"/>
</dbReference>
<protein>
    <submittedName>
        <fullName evidence="8">Hydrogenase nickel incorporation protein HypB</fullName>
    </submittedName>
</protein>
<evidence type="ECO:0000256" key="5">
    <source>
        <dbReference type="ARBA" id="ARBA00022801"/>
    </source>
</evidence>
<dbReference type="InterPro" id="IPR027417">
    <property type="entry name" value="P-loop_NTPase"/>
</dbReference>
<evidence type="ECO:0000256" key="4">
    <source>
        <dbReference type="ARBA" id="ARBA00022741"/>
    </source>
</evidence>
<evidence type="ECO:0000256" key="7">
    <source>
        <dbReference type="ARBA" id="ARBA00023134"/>
    </source>
</evidence>
<dbReference type="GO" id="GO:0016151">
    <property type="term" value="F:nickel cation binding"/>
    <property type="evidence" value="ECO:0007669"/>
    <property type="project" value="InterPro"/>
</dbReference>
<dbReference type="STRING" id="561061.SAMN05660862_2746"/>
<keyword evidence="6" id="KW-0862">Zinc</keyword>
<dbReference type="GO" id="GO:0005525">
    <property type="term" value="F:GTP binding"/>
    <property type="evidence" value="ECO:0007669"/>
    <property type="project" value="UniProtKB-KW"/>
</dbReference>
<evidence type="ECO:0000313" key="8">
    <source>
        <dbReference type="EMBL" id="SMG39138.1"/>
    </source>
</evidence>
<dbReference type="InterPro" id="IPR003495">
    <property type="entry name" value="CobW/HypB/UreG_nucleotide-bd"/>
</dbReference>
<dbReference type="Proteomes" id="UP000192980">
    <property type="component" value="Unassembled WGS sequence"/>
</dbReference>
<evidence type="ECO:0000256" key="3">
    <source>
        <dbReference type="ARBA" id="ARBA00022723"/>
    </source>
</evidence>
<keyword evidence="7" id="KW-0342">GTP-binding</keyword>
<comment type="similarity">
    <text evidence="1">Belongs to the SIMIBI class G3E GTPase family. HypB/HupM subfamily.</text>
</comment>
<dbReference type="GO" id="GO:0051604">
    <property type="term" value="P:protein maturation"/>
    <property type="evidence" value="ECO:0007669"/>
    <property type="project" value="InterPro"/>
</dbReference>
<dbReference type="OrthoDB" id="9802035at2"/>
<evidence type="ECO:0000256" key="1">
    <source>
        <dbReference type="ARBA" id="ARBA00006211"/>
    </source>
</evidence>
<evidence type="ECO:0000256" key="2">
    <source>
        <dbReference type="ARBA" id="ARBA00022596"/>
    </source>
</evidence>